<evidence type="ECO:0000256" key="6">
    <source>
        <dbReference type="PROSITE-ProRule" id="PRU01362"/>
    </source>
</evidence>
<feature type="active site" evidence="6">
    <location>
        <position position="154"/>
    </location>
</feature>
<comment type="similarity">
    <text evidence="6">Belongs to the DarT ADP-ribosyltransferase family.</text>
</comment>
<dbReference type="GO" id="GO:0003677">
    <property type="term" value="F:DNA binding"/>
    <property type="evidence" value="ECO:0007669"/>
    <property type="project" value="UniProtKB-UniRule"/>
</dbReference>
<evidence type="ECO:0000313" key="8">
    <source>
        <dbReference type="EMBL" id="SKA56545.1"/>
    </source>
</evidence>
<evidence type="ECO:0000259" key="7">
    <source>
        <dbReference type="PROSITE" id="PS52018"/>
    </source>
</evidence>
<keyword evidence="5 6" id="KW-0238">DNA-binding</keyword>
<evidence type="ECO:0000313" key="9">
    <source>
        <dbReference type="Proteomes" id="UP000191116"/>
    </source>
</evidence>
<dbReference type="GO" id="GO:0016779">
    <property type="term" value="F:nucleotidyltransferase activity"/>
    <property type="evidence" value="ECO:0007669"/>
    <property type="project" value="UniProtKB-UniRule"/>
</dbReference>
<accession>A0A1T4UVA6</accession>
<dbReference type="InterPro" id="IPR029494">
    <property type="entry name" value="DarT"/>
</dbReference>
<dbReference type="EMBL" id="FUWP01000035">
    <property type="protein sequence ID" value="SKA56545.1"/>
    <property type="molecule type" value="Genomic_DNA"/>
</dbReference>
<dbReference type="OrthoDB" id="9813972at2"/>
<evidence type="ECO:0000256" key="4">
    <source>
        <dbReference type="ARBA" id="ARBA00022695"/>
    </source>
</evidence>
<proteinExistence type="inferred from homology"/>
<feature type="binding site" evidence="6">
    <location>
        <begin position="7"/>
        <end position="9"/>
    </location>
    <ligand>
        <name>NAD(+)</name>
        <dbReference type="ChEBI" id="CHEBI:57540"/>
    </ligand>
</feature>
<dbReference type="GO" id="GO:0016757">
    <property type="term" value="F:glycosyltransferase activity"/>
    <property type="evidence" value="ECO:0007669"/>
    <property type="project" value="UniProtKB-UniRule"/>
</dbReference>
<feature type="domain" description="DarT" evidence="7">
    <location>
        <begin position="3"/>
        <end position="201"/>
    </location>
</feature>
<feature type="binding site" evidence="6">
    <location>
        <position position="48"/>
    </location>
    <ligand>
        <name>NAD(+)</name>
        <dbReference type="ChEBI" id="CHEBI:57540"/>
    </ligand>
</feature>
<dbReference type="PROSITE" id="PS52018">
    <property type="entry name" value="DART"/>
    <property type="match status" value="1"/>
</dbReference>
<dbReference type="RefSeq" id="WP_080176434.1">
    <property type="nucleotide sequence ID" value="NZ_AP024854.1"/>
</dbReference>
<comment type="catalytic activity">
    <reaction evidence="6">
        <text>a thymidine in DNA + NAD(+) = an N-(ADP-alpha-D-ribosyl)-thymidine in DNA + nicotinamide + H(+)</text>
        <dbReference type="Rhea" id="RHEA:71651"/>
        <dbReference type="Rhea" id="RHEA-COMP:13556"/>
        <dbReference type="Rhea" id="RHEA-COMP:18051"/>
        <dbReference type="ChEBI" id="CHEBI:15378"/>
        <dbReference type="ChEBI" id="CHEBI:17154"/>
        <dbReference type="ChEBI" id="CHEBI:57540"/>
        <dbReference type="ChEBI" id="CHEBI:137386"/>
        <dbReference type="ChEBI" id="CHEBI:191199"/>
    </reaction>
</comment>
<evidence type="ECO:0000256" key="5">
    <source>
        <dbReference type="ARBA" id="ARBA00023125"/>
    </source>
</evidence>
<gene>
    <name evidence="8" type="ORF">CZ814_03761</name>
</gene>
<keyword evidence="4 6" id="KW-0548">Nucleotidyltransferase</keyword>
<name>A0A1T4UVA6_9GAMM</name>
<dbReference type="Pfam" id="PF14487">
    <property type="entry name" value="DarT"/>
    <property type="match status" value="1"/>
</dbReference>
<reference evidence="8 9" key="1">
    <citation type="submission" date="2017-02" db="EMBL/GenBank/DDBJ databases">
        <authorList>
            <person name="Peterson S.W."/>
        </authorList>
    </citation>
    <scope>NUCLEOTIDE SEQUENCE [LARGE SCALE GENOMIC DNA]</scope>
    <source>
        <strain evidence="8 9">CECT 9189</strain>
    </source>
</reference>
<dbReference type="AlphaFoldDB" id="A0A1T4UVA6"/>
<organism evidence="8 9">
    <name type="scientific">Photobacterium toruni</name>
    <dbReference type="NCBI Taxonomy" id="1935446"/>
    <lineage>
        <taxon>Bacteria</taxon>
        <taxon>Pseudomonadati</taxon>
        <taxon>Pseudomonadota</taxon>
        <taxon>Gammaproteobacteria</taxon>
        <taxon>Vibrionales</taxon>
        <taxon>Vibrionaceae</taxon>
        <taxon>Photobacterium</taxon>
    </lineage>
</organism>
<protein>
    <recommendedName>
        <fullName evidence="7">DarT domain-containing protein</fullName>
    </recommendedName>
</protein>
<sequence>MSVKVSHITHVSNLNNIIAEDCLWSDAKRIELNLTNENIGYSHIKARRLQHPVTVAAGGYIGEYVPFNFCPRSVMLYVIHQGHENYHGGQEQILHLISDTDTIRATNSDCFFTDIHADLAFAEQIDDFSRIDELDSKKIHAKYWQDCKEEKQAEFLAHQSVSWNCIRQIGVKTPELAEEVKKIIASSNHQPDVVVKPEWYY</sequence>
<comment type="caution">
    <text evidence="6">Lacks conserved residue(s) required for the propagation of feature annotation.</text>
</comment>
<evidence type="ECO:0000256" key="2">
    <source>
        <dbReference type="ARBA" id="ARBA00022676"/>
    </source>
</evidence>
<keyword evidence="1 6" id="KW-1277">Toxin-antitoxin system</keyword>
<keyword evidence="2 6" id="KW-0328">Glycosyltransferase</keyword>
<keyword evidence="3 6" id="KW-0808">Transferase</keyword>
<feature type="active site" description="Proton acceptor" evidence="6">
    <location>
        <position position="48"/>
    </location>
</feature>
<evidence type="ECO:0000256" key="1">
    <source>
        <dbReference type="ARBA" id="ARBA00022649"/>
    </source>
</evidence>
<evidence type="ECO:0000256" key="3">
    <source>
        <dbReference type="ARBA" id="ARBA00022679"/>
    </source>
</evidence>
<dbReference type="Proteomes" id="UP000191116">
    <property type="component" value="Unassembled WGS sequence"/>
</dbReference>